<evidence type="ECO:0000259" key="1">
    <source>
        <dbReference type="Pfam" id="PF10686"/>
    </source>
</evidence>
<dbReference type="RefSeq" id="WP_184968615.1">
    <property type="nucleotide sequence ID" value="NZ_JACHIN010000010.1"/>
</dbReference>
<protein>
    <recommendedName>
        <fullName evidence="1">YspA cpYpsA-related SLOG domain-containing protein</fullName>
    </recommendedName>
</protein>
<evidence type="ECO:0000313" key="2">
    <source>
        <dbReference type="EMBL" id="MBB5081341.1"/>
    </source>
</evidence>
<name>A0A7W8EJA8_9ACTN</name>
<accession>A0A7W8EJA8</accession>
<dbReference type="AlphaFoldDB" id="A0A7W8EJA8"/>
<dbReference type="Pfam" id="PF10686">
    <property type="entry name" value="YAcAr"/>
    <property type="match status" value="1"/>
</dbReference>
<dbReference type="EMBL" id="JACHIN010000010">
    <property type="protein sequence ID" value="MBB5081341.1"/>
    <property type="molecule type" value="Genomic_DNA"/>
</dbReference>
<dbReference type="Proteomes" id="UP000568380">
    <property type="component" value="Unassembled WGS sequence"/>
</dbReference>
<comment type="caution">
    <text evidence="2">The sequence shown here is derived from an EMBL/GenBank/DDBJ whole genome shotgun (WGS) entry which is preliminary data.</text>
</comment>
<proteinExistence type="predicted"/>
<sequence length="134" mass="14446">MSDERKAPAAARFRVLVTGSRTWRQGDLIDRALSALRVEHGSLVVVHGACPSGADGYASAWVMRMAAIGRDVVEEYYPANWAKFGDAAGPIRNRAMVDLGADLVLAFIRDGSPGATQCARYAESRGLLVRRVLA</sequence>
<keyword evidence="3" id="KW-1185">Reference proteome</keyword>
<feature type="domain" description="YspA cpYpsA-related SLOG" evidence="1">
    <location>
        <begin position="14"/>
        <end position="83"/>
    </location>
</feature>
<gene>
    <name evidence="2" type="ORF">HNR40_006836</name>
</gene>
<evidence type="ECO:0000313" key="3">
    <source>
        <dbReference type="Proteomes" id="UP000568380"/>
    </source>
</evidence>
<reference evidence="2 3" key="1">
    <citation type="submission" date="2020-08" db="EMBL/GenBank/DDBJ databases">
        <title>Genomic Encyclopedia of Type Strains, Phase IV (KMG-IV): sequencing the most valuable type-strain genomes for metagenomic binning, comparative biology and taxonomic classification.</title>
        <authorList>
            <person name="Goeker M."/>
        </authorList>
    </citation>
    <scope>NUCLEOTIDE SEQUENCE [LARGE SCALE GENOMIC DNA]</scope>
    <source>
        <strain evidence="2 3">DSM 45385</strain>
    </source>
</reference>
<organism evidence="2 3">
    <name type="scientific">Nonomuraea endophytica</name>
    <dbReference type="NCBI Taxonomy" id="714136"/>
    <lineage>
        <taxon>Bacteria</taxon>
        <taxon>Bacillati</taxon>
        <taxon>Actinomycetota</taxon>
        <taxon>Actinomycetes</taxon>
        <taxon>Streptosporangiales</taxon>
        <taxon>Streptosporangiaceae</taxon>
        <taxon>Nonomuraea</taxon>
    </lineage>
</organism>
<dbReference type="InterPro" id="IPR019627">
    <property type="entry name" value="YAcAr"/>
</dbReference>